<dbReference type="InterPro" id="IPR006015">
    <property type="entry name" value="Universal_stress_UspA"/>
</dbReference>
<reference evidence="3 4" key="1">
    <citation type="submission" date="2019-12" db="EMBL/GenBank/DDBJ databases">
        <title>Nitratireductor arenosus sp. nov., Isolated from sea sand, Jeju island, South Korea.</title>
        <authorList>
            <person name="Kim W."/>
        </authorList>
    </citation>
    <scope>NUCLEOTIDE SEQUENCE [LARGE SCALE GENOMIC DNA]</scope>
    <source>
        <strain evidence="3 4">CAU 1489</strain>
    </source>
</reference>
<evidence type="ECO:0000313" key="3">
    <source>
        <dbReference type="EMBL" id="MVA96511.1"/>
    </source>
</evidence>
<dbReference type="AlphaFoldDB" id="A0A844QEV2"/>
<protein>
    <submittedName>
        <fullName evidence="3">Universal stress protein</fullName>
    </submittedName>
</protein>
<dbReference type="Proteomes" id="UP000463224">
    <property type="component" value="Unassembled WGS sequence"/>
</dbReference>
<feature type="domain" description="UspA" evidence="2">
    <location>
        <begin position="1"/>
        <end position="154"/>
    </location>
</feature>
<dbReference type="InterPro" id="IPR006016">
    <property type="entry name" value="UspA"/>
</dbReference>
<evidence type="ECO:0000313" key="4">
    <source>
        <dbReference type="Proteomes" id="UP000463224"/>
    </source>
</evidence>
<keyword evidence="4" id="KW-1185">Reference proteome</keyword>
<gene>
    <name evidence="3" type="ORF">GN330_04520</name>
</gene>
<accession>A0A844QEV2</accession>
<feature type="domain" description="UspA" evidence="2">
    <location>
        <begin position="201"/>
        <end position="282"/>
    </location>
</feature>
<dbReference type="PANTHER" id="PTHR46268:SF15">
    <property type="entry name" value="UNIVERSAL STRESS PROTEIN HP_0031"/>
    <property type="match status" value="1"/>
</dbReference>
<name>A0A844QEV2_9HYPH</name>
<evidence type="ECO:0000256" key="1">
    <source>
        <dbReference type="ARBA" id="ARBA00008791"/>
    </source>
</evidence>
<sequence length="282" mass="30400">MTAKIIALIDGSTYSKSVCENAAWIAKRTGATVELLHVLGRRETASSDLSGTIALGARSALLAELSRLDEERARLAQKRGRAILEDAQAMLAEAGVEASMRLRNGDLLETVAEAEKQADLIVIGKRGEGADFAKLHLGSNLERIVRSATRPVYVAARAWRPVEKLLIAHDGGPSIGRAVDHIARSALFMDLDLRLLAVGADTAEHRRRLADAEAMLKAGGHQAISRLVQGQPDKAIAETVEKDGIDLLVMGAYGHSRIRSMIIGSTTTEMIRACKIPVLLFR</sequence>
<dbReference type="PANTHER" id="PTHR46268">
    <property type="entry name" value="STRESS RESPONSE PROTEIN NHAX"/>
    <property type="match status" value="1"/>
</dbReference>
<organism evidence="3 4">
    <name type="scientific">Nitratireductor arenosus</name>
    <dbReference type="NCBI Taxonomy" id="2682096"/>
    <lineage>
        <taxon>Bacteria</taxon>
        <taxon>Pseudomonadati</taxon>
        <taxon>Pseudomonadota</taxon>
        <taxon>Alphaproteobacteria</taxon>
        <taxon>Hyphomicrobiales</taxon>
        <taxon>Phyllobacteriaceae</taxon>
        <taxon>Nitratireductor</taxon>
    </lineage>
</organism>
<dbReference type="RefSeq" id="WP_156711443.1">
    <property type="nucleotide sequence ID" value="NZ_WPHG01000001.1"/>
</dbReference>
<dbReference type="Pfam" id="PF00582">
    <property type="entry name" value="Usp"/>
    <property type="match status" value="2"/>
</dbReference>
<proteinExistence type="inferred from homology"/>
<evidence type="ECO:0000259" key="2">
    <source>
        <dbReference type="Pfam" id="PF00582"/>
    </source>
</evidence>
<dbReference type="PRINTS" id="PR01438">
    <property type="entry name" value="UNVRSLSTRESS"/>
</dbReference>
<comment type="similarity">
    <text evidence="1">Belongs to the universal stress protein A family.</text>
</comment>
<dbReference type="Gene3D" id="3.40.50.12370">
    <property type="match status" value="1"/>
</dbReference>
<dbReference type="CDD" id="cd00293">
    <property type="entry name" value="USP-like"/>
    <property type="match status" value="2"/>
</dbReference>
<dbReference type="SUPFAM" id="SSF52402">
    <property type="entry name" value="Adenine nucleotide alpha hydrolases-like"/>
    <property type="match status" value="2"/>
</dbReference>
<comment type="caution">
    <text evidence="3">The sequence shown here is derived from an EMBL/GenBank/DDBJ whole genome shotgun (WGS) entry which is preliminary data.</text>
</comment>
<dbReference type="EMBL" id="WPHG01000001">
    <property type="protein sequence ID" value="MVA96511.1"/>
    <property type="molecule type" value="Genomic_DNA"/>
</dbReference>